<evidence type="ECO:0000313" key="3">
    <source>
        <dbReference type="Proteomes" id="UP001211907"/>
    </source>
</evidence>
<sequence>MAVNKTENVAHGDAETANNLTSSSHDNILSTKNNRLTPSMIMGIQPTPIFIGLYEQPYTPQTPDYSATISLIMDRNIHVIKSRNKVANQSVTVIPLLPPLPTRRNGKSSASFNQLFYKDAEILKSTSASSLPSLYDPAEIVSPTTDARSSPPPPPLSFNNNSSNHNSYGKPEIPRYNSNISIFVQDFLEQQSEDWFQQHSAKKSYERMNRYHTCRHDRRDVKEIWLNFGVDTAADDPCCAKKGQRNKRYDANFINAVRQATYETVVSLQEFERERNSEAVLLEAALRDGFHAKSRS</sequence>
<dbReference type="AlphaFoldDB" id="A0AAD5SX25"/>
<comment type="caution">
    <text evidence="2">The sequence shown here is derived from an EMBL/GenBank/DDBJ whole genome shotgun (WGS) entry which is preliminary data.</text>
</comment>
<dbReference type="Proteomes" id="UP001211907">
    <property type="component" value="Unassembled WGS sequence"/>
</dbReference>
<organism evidence="2 3">
    <name type="scientific">Physocladia obscura</name>
    <dbReference type="NCBI Taxonomy" id="109957"/>
    <lineage>
        <taxon>Eukaryota</taxon>
        <taxon>Fungi</taxon>
        <taxon>Fungi incertae sedis</taxon>
        <taxon>Chytridiomycota</taxon>
        <taxon>Chytridiomycota incertae sedis</taxon>
        <taxon>Chytridiomycetes</taxon>
        <taxon>Chytridiales</taxon>
        <taxon>Chytriomycetaceae</taxon>
        <taxon>Physocladia</taxon>
    </lineage>
</organism>
<proteinExistence type="predicted"/>
<feature type="region of interest" description="Disordered" evidence="1">
    <location>
        <begin position="141"/>
        <end position="171"/>
    </location>
</feature>
<reference evidence="2" key="1">
    <citation type="submission" date="2020-05" db="EMBL/GenBank/DDBJ databases">
        <title>Phylogenomic resolution of chytrid fungi.</title>
        <authorList>
            <person name="Stajich J.E."/>
            <person name="Amses K."/>
            <person name="Simmons R."/>
            <person name="Seto K."/>
            <person name="Myers J."/>
            <person name="Bonds A."/>
            <person name="Quandt C.A."/>
            <person name="Barry K."/>
            <person name="Liu P."/>
            <person name="Grigoriev I."/>
            <person name="Longcore J.E."/>
            <person name="James T.Y."/>
        </authorList>
    </citation>
    <scope>NUCLEOTIDE SEQUENCE</scope>
    <source>
        <strain evidence="2">JEL0513</strain>
    </source>
</reference>
<keyword evidence="3" id="KW-1185">Reference proteome</keyword>
<dbReference type="EMBL" id="JADGJH010001270">
    <property type="protein sequence ID" value="KAJ3115783.1"/>
    <property type="molecule type" value="Genomic_DNA"/>
</dbReference>
<name>A0AAD5SX25_9FUNG</name>
<accession>A0AAD5SX25</accession>
<feature type="compositionally biased region" description="Polar residues" evidence="1">
    <location>
        <begin position="16"/>
        <end position="31"/>
    </location>
</feature>
<evidence type="ECO:0000256" key="1">
    <source>
        <dbReference type="SAM" id="MobiDB-lite"/>
    </source>
</evidence>
<evidence type="ECO:0000313" key="2">
    <source>
        <dbReference type="EMBL" id="KAJ3115783.1"/>
    </source>
</evidence>
<feature type="region of interest" description="Disordered" evidence="1">
    <location>
        <begin position="1"/>
        <end position="31"/>
    </location>
</feature>
<feature type="compositionally biased region" description="Low complexity" evidence="1">
    <location>
        <begin position="157"/>
        <end position="167"/>
    </location>
</feature>
<gene>
    <name evidence="2" type="ORF">HK100_001251</name>
</gene>
<protein>
    <submittedName>
        <fullName evidence="2">Uncharacterized protein</fullName>
    </submittedName>
</protein>
<feature type="non-terminal residue" evidence="2">
    <location>
        <position position="296"/>
    </location>
</feature>